<dbReference type="EMBL" id="BSOB01000046">
    <property type="protein sequence ID" value="GLQ94336.1"/>
    <property type="molecule type" value="Genomic_DNA"/>
</dbReference>
<keyword evidence="2" id="KW-1185">Reference proteome</keyword>
<protein>
    <submittedName>
        <fullName evidence="1">Uncharacterized protein</fullName>
    </submittedName>
</protein>
<gene>
    <name evidence="1" type="ORF">GCM10007901_32880</name>
</gene>
<name>A0ABQ5XSD2_9GAMM</name>
<reference evidence="2" key="1">
    <citation type="journal article" date="2019" name="Int. J. Syst. Evol. Microbiol.">
        <title>The Global Catalogue of Microorganisms (GCM) 10K type strain sequencing project: providing services to taxonomists for standard genome sequencing and annotation.</title>
        <authorList>
            <consortium name="The Broad Institute Genomics Platform"/>
            <consortium name="The Broad Institute Genome Sequencing Center for Infectious Disease"/>
            <person name="Wu L."/>
            <person name="Ma J."/>
        </authorList>
    </citation>
    <scope>NUCLEOTIDE SEQUENCE [LARGE SCALE GENOMIC DNA]</scope>
    <source>
        <strain evidence="2">NBRC 111980</strain>
    </source>
</reference>
<dbReference type="Proteomes" id="UP001156670">
    <property type="component" value="Unassembled WGS sequence"/>
</dbReference>
<sequence length="63" mass="6974">MGMKSWGHRIGLLDLLLNRVVFFAPFLPGLNPEELELAVIPASTPIRIQEHGSFGGVREYLLG</sequence>
<organism evidence="1 2">
    <name type="scientific">Dyella acidisoli</name>
    <dbReference type="NCBI Taxonomy" id="1867834"/>
    <lineage>
        <taxon>Bacteria</taxon>
        <taxon>Pseudomonadati</taxon>
        <taxon>Pseudomonadota</taxon>
        <taxon>Gammaproteobacteria</taxon>
        <taxon>Lysobacterales</taxon>
        <taxon>Rhodanobacteraceae</taxon>
        <taxon>Dyella</taxon>
    </lineage>
</organism>
<proteinExistence type="predicted"/>
<evidence type="ECO:0000313" key="1">
    <source>
        <dbReference type="EMBL" id="GLQ94336.1"/>
    </source>
</evidence>
<accession>A0ABQ5XSD2</accession>
<comment type="caution">
    <text evidence="1">The sequence shown here is derived from an EMBL/GenBank/DDBJ whole genome shotgun (WGS) entry which is preliminary data.</text>
</comment>
<evidence type="ECO:0000313" key="2">
    <source>
        <dbReference type="Proteomes" id="UP001156670"/>
    </source>
</evidence>